<feature type="region of interest" description="Disordered" evidence="9">
    <location>
        <begin position="1"/>
        <end position="21"/>
    </location>
</feature>
<evidence type="ECO:0000256" key="5">
    <source>
        <dbReference type="ARBA" id="ARBA00023186"/>
    </source>
</evidence>
<evidence type="ECO:0000256" key="1">
    <source>
        <dbReference type="ARBA" id="ARBA00004123"/>
    </source>
</evidence>
<dbReference type="PANTHER" id="PTHR15272">
    <property type="entry name" value="CHROMATIN ASSEMBLY FACTOR 1 SUBUNIT A CAF-1 SUBUNIT A"/>
    <property type="match status" value="1"/>
</dbReference>
<feature type="compositionally biased region" description="Basic and acidic residues" evidence="9">
    <location>
        <begin position="328"/>
        <end position="434"/>
    </location>
</feature>
<name>A0A7J8I5C6_MOLMO</name>
<feature type="domain" description="Chromatin assembly factor 1 subunit p150 N-terminal" evidence="13">
    <location>
        <begin position="1"/>
        <end position="229"/>
    </location>
</feature>
<keyword evidence="6" id="KW-0234">DNA repair</keyword>
<feature type="region of interest" description="Disordered" evidence="9">
    <location>
        <begin position="252"/>
        <end position="434"/>
    </location>
</feature>
<keyword evidence="15" id="KW-1185">Reference proteome</keyword>
<feature type="region of interest" description="Disordered" evidence="9">
    <location>
        <begin position="857"/>
        <end position="876"/>
    </location>
</feature>
<proteinExistence type="inferred from homology"/>
<comment type="similarity">
    <text evidence="2">Belongs to the CHAF1A family.</text>
</comment>
<sequence>MMEEPDCGAQGARGAASAMDCKDRPAFPVKKLIQARLPFKRLNLAPKGKTENESDNTNSSPSAPAQSQVPDMETSLDNLENSFHLGSDIDFRPKLVNGKGPLDNFLRSRVETNIGETTVIIDLTEDSSDQPDDIVAYSKLNSVACTSLEEAVNRVREEAGDEGLPKASQKDKLAFPEETLLDILCKTEEEGTGSGGTERSGDAQKAPQSCPKFTDGLRTCSEKDQDCWSEAGGILFKGKVPVVVLQDILGIKPGAKSPTTPLDQGMPSQSMMLESGPEEDSVLSHSSLSSSSPTSSPEGQSASENKHSSLSPFPTPVRRITKKLIKGSAEKNKMRLQRDKERLGKQLKLRAEKEEKEKLKEEAKRAKEEARKRREEEKELKEKERREKREKEEKEKAEKQRLKEERRKERQEALEAKLEEKRKKEEEKRLREEEKRIKAEKAEITRFFQKPKTPQAPKTLAGSCGKFAPFEIKENMVLAPRCRTTFDQDLCDQLDQLLQQQSGDFSFLKDLKGRRPLRSGPTVVSNRNEDIFNSDMVIVESSKADGVPERKRFGRMKLLQFSENHRPAYWGTWNKTTTVIHPRDPWAQDRKLLDYEVDSDDEWEEEEPGESLSHSEGDDDDEVGEDEDDDDGFFVPHGYLSEDEGVTEECADPENHKVRQKLKAKEWDEFLAKGKRFRVLQPVKIGCVWAADRDGSADLKVLEQFTACLLETVLSEEEQTPKASKRKKRDQHILAQLLPLLHGNVNGSKVIIREFQECCRQGLLSKDTSSPESSSASPPSPGSSRPQTPTTGEDNAVPSKARLKRIISENSVYEKRPDFRMCWYVHSQVLKSFDQEHLPVPCQWSYITMVPSATKEDSGSVPAAGPSQGTPISLKRKSAGSMCITQFMKKRRHDGQVGAEDLDGFQADTEEEEEEDGDCVMMDISDVAEVQDPCGSTPEAGRPMGMDASKNSTPCSSLSPS</sequence>
<dbReference type="InterPro" id="IPR029091">
    <property type="entry name" value="CAF1_p150_N"/>
</dbReference>
<evidence type="ECO:0000256" key="7">
    <source>
        <dbReference type="ARBA" id="ARBA00023242"/>
    </source>
</evidence>
<evidence type="ECO:0000256" key="3">
    <source>
        <dbReference type="ARBA" id="ARBA00022705"/>
    </source>
</evidence>
<dbReference type="Pfam" id="PF12253">
    <property type="entry name" value="CAF1A_dimeriz"/>
    <property type="match status" value="1"/>
</dbReference>
<feature type="region of interest" description="Disordered" evidence="9">
    <location>
        <begin position="42"/>
        <end position="72"/>
    </location>
</feature>
<dbReference type="InterPro" id="IPR029105">
    <property type="entry name" value="CAF1-p150_C2"/>
</dbReference>
<evidence type="ECO:0000256" key="8">
    <source>
        <dbReference type="ARBA" id="ARBA00023306"/>
    </source>
</evidence>
<feature type="region of interest" description="Disordered" evidence="9">
    <location>
        <begin position="599"/>
        <end position="638"/>
    </location>
</feature>
<evidence type="ECO:0000256" key="4">
    <source>
        <dbReference type="ARBA" id="ARBA00022763"/>
    </source>
</evidence>
<feature type="compositionally biased region" description="Low complexity" evidence="9">
    <location>
        <begin position="765"/>
        <end position="791"/>
    </location>
</feature>
<keyword evidence="3" id="KW-0235">DNA replication</keyword>
<dbReference type="Pfam" id="PF15557">
    <property type="entry name" value="CAF1-p150_N"/>
    <property type="match status" value="1"/>
</dbReference>
<dbReference type="FunCoup" id="A0A7J8I5C6">
    <property type="interactions" value="1656"/>
</dbReference>
<feature type="compositionally biased region" description="Polar residues" evidence="9">
    <location>
        <begin position="949"/>
        <end position="961"/>
    </location>
</feature>
<keyword evidence="7" id="KW-0539">Nucleus</keyword>
<evidence type="ECO:0000256" key="6">
    <source>
        <dbReference type="ARBA" id="ARBA00023204"/>
    </source>
</evidence>
<feature type="compositionally biased region" description="Low complexity" evidence="9">
    <location>
        <begin position="59"/>
        <end position="68"/>
    </location>
</feature>
<keyword evidence="8" id="KW-0131">Cell cycle</keyword>
<feature type="compositionally biased region" description="Acidic residues" evidence="9">
    <location>
        <begin position="617"/>
        <end position="632"/>
    </location>
</feature>
<dbReference type="GO" id="GO:0033186">
    <property type="term" value="C:CAF-1 complex"/>
    <property type="evidence" value="ECO:0007669"/>
    <property type="project" value="TreeGrafter"/>
</dbReference>
<keyword evidence="4" id="KW-0227">DNA damage</keyword>
<evidence type="ECO:0000256" key="2">
    <source>
        <dbReference type="ARBA" id="ARBA00006913"/>
    </source>
</evidence>
<dbReference type="AlphaFoldDB" id="A0A7J8I5C6"/>
<feature type="compositionally biased region" description="Low complexity" evidence="9">
    <location>
        <begin position="283"/>
        <end position="303"/>
    </location>
</feature>
<reference evidence="14 15" key="1">
    <citation type="journal article" date="2020" name="Nature">
        <title>Six reference-quality genomes reveal evolution of bat adaptations.</title>
        <authorList>
            <person name="Jebb D."/>
            <person name="Huang Z."/>
            <person name="Pippel M."/>
            <person name="Hughes G.M."/>
            <person name="Lavrichenko K."/>
            <person name="Devanna P."/>
            <person name="Winkler S."/>
            <person name="Jermiin L.S."/>
            <person name="Skirmuntt E.C."/>
            <person name="Katzourakis A."/>
            <person name="Burkitt-Gray L."/>
            <person name="Ray D.A."/>
            <person name="Sullivan K.A.M."/>
            <person name="Roscito J.G."/>
            <person name="Kirilenko B.M."/>
            <person name="Davalos L.M."/>
            <person name="Corthals A.P."/>
            <person name="Power M.L."/>
            <person name="Jones G."/>
            <person name="Ransome R.D."/>
            <person name="Dechmann D.K.N."/>
            <person name="Locatelli A.G."/>
            <person name="Puechmaille S.J."/>
            <person name="Fedrigo O."/>
            <person name="Jarvis E.D."/>
            <person name="Hiller M."/>
            <person name="Vernes S.C."/>
            <person name="Myers E.W."/>
            <person name="Teeling E.C."/>
        </authorList>
    </citation>
    <scope>NUCLEOTIDE SEQUENCE [LARGE SCALE GENOMIC DNA]</scope>
    <source>
        <strain evidence="14">MMolMol1</strain>
        <tissue evidence="14">Muscle</tissue>
    </source>
</reference>
<evidence type="ECO:0000313" key="14">
    <source>
        <dbReference type="EMBL" id="KAF6479460.1"/>
    </source>
</evidence>
<feature type="region of interest" description="Disordered" evidence="9">
    <location>
        <begin position="764"/>
        <end position="800"/>
    </location>
</feature>
<organism evidence="14 15">
    <name type="scientific">Molossus molossus</name>
    <name type="common">Pallas' mastiff bat</name>
    <name type="synonym">Vespertilio molossus</name>
    <dbReference type="NCBI Taxonomy" id="27622"/>
    <lineage>
        <taxon>Eukaryota</taxon>
        <taxon>Metazoa</taxon>
        <taxon>Chordata</taxon>
        <taxon>Craniata</taxon>
        <taxon>Vertebrata</taxon>
        <taxon>Euteleostomi</taxon>
        <taxon>Mammalia</taxon>
        <taxon>Eutheria</taxon>
        <taxon>Laurasiatheria</taxon>
        <taxon>Chiroptera</taxon>
        <taxon>Yangochiroptera</taxon>
        <taxon>Molossidae</taxon>
        <taxon>Molossus</taxon>
    </lineage>
</organism>
<dbReference type="Pfam" id="PF15539">
    <property type="entry name" value="CAF1-p150_C2"/>
    <property type="match status" value="1"/>
</dbReference>
<feature type="domain" description="Chromatin assembly factor 1 p150 subunit acidic region" evidence="10">
    <location>
        <begin position="338"/>
        <end position="477"/>
    </location>
</feature>
<dbReference type="InterPro" id="IPR022043">
    <property type="entry name" value="CAF1A_DD"/>
</dbReference>
<evidence type="ECO:0000259" key="11">
    <source>
        <dbReference type="Pfam" id="PF12253"/>
    </source>
</evidence>
<feature type="compositionally biased region" description="Acidic residues" evidence="9">
    <location>
        <begin position="599"/>
        <end position="609"/>
    </location>
</feature>
<accession>A0A7J8I5C6</accession>
<comment type="caution">
    <text evidence="14">The sequence shown here is derived from an EMBL/GenBank/DDBJ whole genome shotgun (WGS) entry which is preliminary data.</text>
</comment>
<evidence type="ECO:0000313" key="15">
    <source>
        <dbReference type="Proteomes" id="UP000550707"/>
    </source>
</evidence>
<feature type="compositionally biased region" description="Polar residues" evidence="9">
    <location>
        <begin position="257"/>
        <end position="272"/>
    </location>
</feature>
<dbReference type="GO" id="GO:0005634">
    <property type="term" value="C:nucleus"/>
    <property type="evidence" value="ECO:0007669"/>
    <property type="project" value="UniProtKB-SubCell"/>
</dbReference>
<protein>
    <submittedName>
        <fullName evidence="14">Chromatin assembly factor 1 subunit A</fullName>
    </submittedName>
</protein>
<dbReference type="GO" id="GO:0006260">
    <property type="term" value="P:DNA replication"/>
    <property type="evidence" value="ECO:0007669"/>
    <property type="project" value="UniProtKB-KW"/>
</dbReference>
<evidence type="ECO:0000259" key="12">
    <source>
        <dbReference type="Pfam" id="PF15539"/>
    </source>
</evidence>
<dbReference type="GO" id="GO:0006281">
    <property type="term" value="P:DNA repair"/>
    <property type="evidence" value="ECO:0007669"/>
    <property type="project" value="UniProtKB-KW"/>
</dbReference>
<comment type="subcellular location">
    <subcellularLocation>
        <location evidence="1">Nucleus</location>
    </subcellularLocation>
</comment>
<evidence type="ECO:0000259" key="10">
    <source>
        <dbReference type="Pfam" id="PF11600"/>
    </source>
</evidence>
<dbReference type="GO" id="GO:0006334">
    <property type="term" value="P:nucleosome assembly"/>
    <property type="evidence" value="ECO:0007669"/>
    <property type="project" value="TreeGrafter"/>
</dbReference>
<feature type="domain" description="Chromatin assembly factor 1 subunit A dimerization" evidence="11">
    <location>
        <begin position="557"/>
        <end position="628"/>
    </location>
</feature>
<feature type="region of interest" description="Disordered" evidence="9">
    <location>
        <begin position="189"/>
        <end position="214"/>
    </location>
</feature>
<dbReference type="Proteomes" id="UP000550707">
    <property type="component" value="Unassembled WGS sequence"/>
</dbReference>
<dbReference type="OrthoDB" id="79480at2759"/>
<feature type="domain" description="Chromatin assembly factor 1 subunit p150 C-terminal" evidence="12">
    <location>
        <begin position="664"/>
        <end position="958"/>
    </location>
</feature>
<dbReference type="EMBL" id="JACASF010000004">
    <property type="protein sequence ID" value="KAF6479460.1"/>
    <property type="molecule type" value="Genomic_DNA"/>
</dbReference>
<evidence type="ECO:0000259" key="13">
    <source>
        <dbReference type="Pfam" id="PF15557"/>
    </source>
</evidence>
<feature type="region of interest" description="Disordered" evidence="9">
    <location>
        <begin position="930"/>
        <end position="961"/>
    </location>
</feature>
<keyword evidence="5" id="KW-0143">Chaperone</keyword>
<dbReference type="InParanoid" id="A0A7J8I5C6"/>
<evidence type="ECO:0000256" key="9">
    <source>
        <dbReference type="SAM" id="MobiDB-lite"/>
    </source>
</evidence>
<gene>
    <name evidence="14" type="ORF">HJG59_002787</name>
</gene>
<dbReference type="InterPro" id="IPR021644">
    <property type="entry name" value="CAF-1_p150_acidic"/>
</dbReference>
<dbReference type="Pfam" id="PF11600">
    <property type="entry name" value="CAF1A_acidic"/>
    <property type="match status" value="1"/>
</dbReference>
<dbReference type="PANTHER" id="PTHR15272:SF0">
    <property type="entry name" value="CHROMATIN ASSEMBLY FACTOR 1 SUBUNIT A"/>
    <property type="match status" value="1"/>
</dbReference>